<comment type="caution">
    <text evidence="6">The sequence shown here is derived from an EMBL/GenBank/DDBJ whole genome shotgun (WGS) entry which is preliminary data.</text>
</comment>
<dbReference type="PANTHER" id="PTHR46847">
    <property type="entry name" value="D-ALLOSE-BINDING PERIPLASMIC PROTEIN-RELATED"/>
    <property type="match status" value="1"/>
</dbReference>
<dbReference type="PROSITE" id="PS51257">
    <property type="entry name" value="PROKAR_LIPOPROTEIN"/>
    <property type="match status" value="1"/>
</dbReference>
<dbReference type="GO" id="GO:0030313">
    <property type="term" value="C:cell envelope"/>
    <property type="evidence" value="ECO:0007669"/>
    <property type="project" value="UniProtKB-SubCell"/>
</dbReference>
<feature type="domain" description="Periplasmic binding protein" evidence="5">
    <location>
        <begin position="56"/>
        <end position="316"/>
    </location>
</feature>
<gene>
    <name evidence="6" type="ORF">KDK_80780</name>
</gene>
<reference evidence="7" key="1">
    <citation type="submission" date="2018-12" db="EMBL/GenBank/DDBJ databases">
        <title>Tengunoibacter tsumagoiensis gen. nov., sp. nov., Dictyobacter kobayashii sp. nov., D. alpinus sp. nov., and D. joshuensis sp. nov. and description of Dictyobacteraceae fam. nov. within the order Ktedonobacterales isolated from Tengu-no-mugimeshi.</title>
        <authorList>
            <person name="Wang C.M."/>
            <person name="Zheng Y."/>
            <person name="Sakai Y."/>
            <person name="Toyoda A."/>
            <person name="Minakuchi Y."/>
            <person name="Abe K."/>
            <person name="Yokota A."/>
            <person name="Yabe S."/>
        </authorList>
    </citation>
    <scope>NUCLEOTIDE SEQUENCE [LARGE SCALE GENOMIC DNA]</scope>
    <source>
        <strain evidence="7">Uno11</strain>
    </source>
</reference>
<dbReference type="CDD" id="cd06309">
    <property type="entry name" value="PBP1_galactofuranose_YtfQ-like"/>
    <property type="match status" value="1"/>
</dbReference>
<dbReference type="Proteomes" id="UP000287188">
    <property type="component" value="Unassembled WGS sequence"/>
</dbReference>
<dbReference type="GO" id="GO:0030246">
    <property type="term" value="F:carbohydrate binding"/>
    <property type="evidence" value="ECO:0007669"/>
    <property type="project" value="UniProtKB-ARBA"/>
</dbReference>
<dbReference type="Pfam" id="PF13407">
    <property type="entry name" value="Peripla_BP_4"/>
    <property type="match status" value="1"/>
</dbReference>
<evidence type="ECO:0000256" key="4">
    <source>
        <dbReference type="SAM" id="SignalP"/>
    </source>
</evidence>
<evidence type="ECO:0000256" key="3">
    <source>
        <dbReference type="ARBA" id="ARBA00022729"/>
    </source>
</evidence>
<dbReference type="RefSeq" id="WP_161978028.1">
    <property type="nucleotide sequence ID" value="NZ_BIFS01000002.1"/>
</dbReference>
<evidence type="ECO:0000313" key="7">
    <source>
        <dbReference type="Proteomes" id="UP000287188"/>
    </source>
</evidence>
<feature type="chain" id="PRO_5019243906" evidence="4">
    <location>
        <begin position="25"/>
        <end position="344"/>
    </location>
</feature>
<dbReference type="EMBL" id="BIFS01000002">
    <property type="protein sequence ID" value="GCE24278.1"/>
    <property type="molecule type" value="Genomic_DNA"/>
</dbReference>
<evidence type="ECO:0000259" key="5">
    <source>
        <dbReference type="Pfam" id="PF13407"/>
    </source>
</evidence>
<dbReference type="InterPro" id="IPR025997">
    <property type="entry name" value="SBP_2_dom"/>
</dbReference>
<dbReference type="PANTHER" id="PTHR46847:SF3">
    <property type="entry name" value="GALACTOFURANOSE-BINDING PROTEIN YTFQ"/>
    <property type="match status" value="1"/>
</dbReference>
<accession>A0A402AYX0</accession>
<comment type="similarity">
    <text evidence="2">Belongs to the bacterial solute-binding protein 2 family.</text>
</comment>
<proteinExistence type="inferred from homology"/>
<protein>
    <submittedName>
        <fullName evidence="6">Sugar ABC transporter substrate-binding protein</fullName>
    </submittedName>
</protein>
<comment type="subcellular location">
    <subcellularLocation>
        <location evidence="1">Cell envelope</location>
    </subcellularLocation>
</comment>
<organism evidence="6 7">
    <name type="scientific">Dictyobacter kobayashii</name>
    <dbReference type="NCBI Taxonomy" id="2014872"/>
    <lineage>
        <taxon>Bacteria</taxon>
        <taxon>Bacillati</taxon>
        <taxon>Chloroflexota</taxon>
        <taxon>Ktedonobacteria</taxon>
        <taxon>Ktedonobacterales</taxon>
        <taxon>Dictyobacteraceae</taxon>
        <taxon>Dictyobacter</taxon>
    </lineage>
</organism>
<dbReference type="InterPro" id="IPR028082">
    <property type="entry name" value="Peripla_BP_I"/>
</dbReference>
<sequence>MSHSKLWHTGTSVLMSLLLIPLLAACGTTSNTGGGSTASSTCSSPPKLTKTSHLKVGFSQEVNNAPWRIAETTSIQEEASKRGDTVIYTDANNSDSKQVSDIQSIIAQRPDVILIAPLTEDGEVSAIKQARAACIPVFLVDRDANHAQVTPGKDYVTFIGSDFVKEGQRVADYMIQATKGTAKIIELQGTTGSSPAIARGKGFDDEVASHPGMQIVAKQDGNFDRATGLAKMQTLLQAHPDVTAVYAHNDEMALGAIQALKAAGKIPGKDVLVGSIDGENEALQDVQSGTEGVVVQCNPRLGPIAFDTIDAYAKGQTPAPWIVQQDNEYTKANAAQAISQGLGF</sequence>
<feature type="signal peptide" evidence="4">
    <location>
        <begin position="1"/>
        <end position="24"/>
    </location>
</feature>
<evidence type="ECO:0000313" key="6">
    <source>
        <dbReference type="EMBL" id="GCE24278.1"/>
    </source>
</evidence>
<dbReference type="Gene3D" id="3.40.50.2300">
    <property type="match status" value="2"/>
</dbReference>
<keyword evidence="7" id="KW-1185">Reference proteome</keyword>
<dbReference type="SUPFAM" id="SSF53822">
    <property type="entry name" value="Periplasmic binding protein-like I"/>
    <property type="match status" value="1"/>
</dbReference>
<evidence type="ECO:0000256" key="1">
    <source>
        <dbReference type="ARBA" id="ARBA00004196"/>
    </source>
</evidence>
<dbReference type="AlphaFoldDB" id="A0A402AYX0"/>
<keyword evidence="3 4" id="KW-0732">Signal</keyword>
<name>A0A402AYX0_9CHLR</name>
<evidence type="ECO:0000256" key="2">
    <source>
        <dbReference type="ARBA" id="ARBA00007639"/>
    </source>
</evidence>